<dbReference type="GeneID" id="41323984"/>
<dbReference type="RefSeq" id="WP_020449442.1">
    <property type="nucleotide sequence ID" value="NC_021353.1"/>
</dbReference>
<comment type="similarity">
    <text evidence="1">Belongs to the ABC transporter superfamily.</text>
</comment>
<dbReference type="GO" id="GO:0005524">
    <property type="term" value="F:ATP binding"/>
    <property type="evidence" value="ECO:0007669"/>
    <property type="project" value="UniProtKB-KW"/>
</dbReference>
<dbReference type="Gene3D" id="3.40.50.300">
    <property type="entry name" value="P-loop containing nucleotide triphosphate hydrolases"/>
    <property type="match status" value="1"/>
</dbReference>
<sequence>MNAMLETVNLVKYFNDFCAVNDISFTVKKGSFTGLLGPNGSGKSTTLKMLCNLSSPTSGEVYINGIDVCKDAPHALSTVGCVIETPEAYPYITPTELLHYVGKLFCMSKTAITAETKIILDKVGITEYADKKIGKFSKGMKQRVALAQALINEPELLILDEPSSGLDPKGMSDMRTILKSLNDDGTTILMSSHMLHEVEELCNNVVIISQGRVIESGDLEFVKSLTKKICLTVKSSNNPDAEMLSKISSLSGVKSISLHDNSVSLSFEGSISDRAYLLREILNLGLDVYDFSESSTAFEQVFLKLTEESK</sequence>
<dbReference type="EMBL" id="CP005934">
    <property type="protein sequence ID" value="AGN26917.1"/>
    <property type="molecule type" value="Genomic_DNA"/>
</dbReference>
<evidence type="ECO:0000259" key="5">
    <source>
        <dbReference type="PROSITE" id="PS50893"/>
    </source>
</evidence>
<dbReference type="AlphaFoldDB" id="R9T7J0"/>
<keyword evidence="3" id="KW-0547">Nucleotide-binding</keyword>
<dbReference type="InParanoid" id="R9T7J0"/>
<evidence type="ECO:0000256" key="3">
    <source>
        <dbReference type="ARBA" id="ARBA00022741"/>
    </source>
</evidence>
<dbReference type="Pfam" id="PF00005">
    <property type="entry name" value="ABC_tran"/>
    <property type="match status" value="1"/>
</dbReference>
<dbReference type="HOGENOM" id="CLU_000604_1_2_2"/>
<dbReference type="STRING" id="1295009.MMINT_16160"/>
<dbReference type="InterPro" id="IPR003593">
    <property type="entry name" value="AAA+_ATPase"/>
</dbReference>
<protein>
    <submittedName>
        <fullName evidence="6">ABC transporter, ATP-binding protein</fullName>
    </submittedName>
</protein>
<dbReference type="OrthoDB" id="87732at2157"/>
<gene>
    <name evidence="6" type="ORF">MMINT_16160</name>
</gene>
<dbReference type="PROSITE" id="PS50893">
    <property type="entry name" value="ABC_TRANSPORTER_2"/>
    <property type="match status" value="1"/>
</dbReference>
<evidence type="ECO:0000256" key="4">
    <source>
        <dbReference type="ARBA" id="ARBA00022840"/>
    </source>
</evidence>
<feature type="domain" description="ABC transporter" evidence="5">
    <location>
        <begin position="5"/>
        <end position="235"/>
    </location>
</feature>
<evidence type="ECO:0000256" key="1">
    <source>
        <dbReference type="ARBA" id="ARBA00005417"/>
    </source>
</evidence>
<keyword evidence="4 6" id="KW-0067">ATP-binding</keyword>
<dbReference type="SMART" id="SM00382">
    <property type="entry name" value="AAA"/>
    <property type="match status" value="1"/>
</dbReference>
<dbReference type="KEGG" id="mer:MMINT_16160"/>
<reference evidence="6 7" key="1">
    <citation type="journal article" date="2013" name="Genome Announc.">
        <title>Genome sequence of 'Candidatus Methanomassiliicoccus intestinalis' Issoire-Mx1, a third thermoplasmatales-related methanogenic archaeon from human feces.</title>
        <authorList>
            <person name="Borrel G."/>
            <person name="Harris H.M."/>
            <person name="Parisot N."/>
            <person name="Gaci N."/>
            <person name="Tottey W."/>
            <person name="Mihajlovski A."/>
            <person name="Deane J."/>
            <person name="Gribaldo S."/>
            <person name="Bardot O."/>
            <person name="Peyretaillade E."/>
            <person name="Peyret P."/>
            <person name="O'Toole P.W."/>
            <person name="Brugere J.F."/>
        </authorList>
    </citation>
    <scope>NUCLEOTIDE SEQUENCE [LARGE SCALE GENOMIC DNA]</scope>
    <source>
        <strain evidence="6 7">Issoire-Mx1</strain>
    </source>
</reference>
<evidence type="ECO:0000256" key="2">
    <source>
        <dbReference type="ARBA" id="ARBA00022448"/>
    </source>
</evidence>
<accession>R9T7J0</accession>
<dbReference type="PANTHER" id="PTHR43335:SF4">
    <property type="entry name" value="ABC TRANSPORTER, ATP-BINDING PROTEIN"/>
    <property type="match status" value="1"/>
</dbReference>
<dbReference type="PROSITE" id="PS00211">
    <property type="entry name" value="ABC_TRANSPORTER_1"/>
    <property type="match status" value="1"/>
</dbReference>
<dbReference type="SUPFAM" id="SSF52540">
    <property type="entry name" value="P-loop containing nucleoside triphosphate hydrolases"/>
    <property type="match status" value="1"/>
</dbReference>
<keyword evidence="2" id="KW-0813">Transport</keyword>
<dbReference type="InterPro" id="IPR027417">
    <property type="entry name" value="P-loop_NTPase"/>
</dbReference>
<dbReference type="Proteomes" id="UP000014070">
    <property type="component" value="Chromosome"/>
</dbReference>
<proteinExistence type="inferred from homology"/>
<name>R9T7J0_METII</name>
<dbReference type="PANTHER" id="PTHR43335">
    <property type="entry name" value="ABC TRANSPORTER, ATP-BINDING PROTEIN"/>
    <property type="match status" value="1"/>
</dbReference>
<dbReference type="InterPro" id="IPR017871">
    <property type="entry name" value="ABC_transporter-like_CS"/>
</dbReference>
<organism evidence="6 7">
    <name type="scientific">Methanomassiliicoccus intestinalis (strain Issoire-Mx1)</name>
    <dbReference type="NCBI Taxonomy" id="1295009"/>
    <lineage>
        <taxon>Archaea</taxon>
        <taxon>Methanobacteriati</taxon>
        <taxon>Thermoplasmatota</taxon>
        <taxon>Thermoplasmata</taxon>
        <taxon>Methanomassiliicoccales</taxon>
        <taxon>Methanomassiliicoccaceae</taxon>
        <taxon>Methanomassiliicoccus</taxon>
    </lineage>
</organism>
<dbReference type="InterPro" id="IPR003439">
    <property type="entry name" value="ABC_transporter-like_ATP-bd"/>
</dbReference>
<evidence type="ECO:0000313" key="6">
    <source>
        <dbReference type="EMBL" id="AGN26917.1"/>
    </source>
</evidence>
<dbReference type="GO" id="GO:0016887">
    <property type="term" value="F:ATP hydrolysis activity"/>
    <property type="evidence" value="ECO:0007669"/>
    <property type="project" value="InterPro"/>
</dbReference>
<keyword evidence="7" id="KW-1185">Reference proteome</keyword>
<evidence type="ECO:0000313" key="7">
    <source>
        <dbReference type="Proteomes" id="UP000014070"/>
    </source>
</evidence>